<comment type="caution">
    <text evidence="1">The sequence shown here is derived from an EMBL/GenBank/DDBJ whole genome shotgun (WGS) entry which is preliminary data.</text>
</comment>
<dbReference type="EMBL" id="AFHG01000029">
    <property type="protein sequence ID" value="EGK73127.1"/>
    <property type="molecule type" value="Genomic_DNA"/>
</dbReference>
<reference evidence="1 2" key="1">
    <citation type="journal article" date="2011" name="J. Bacteriol.">
        <title>Genome sequence of Methyloversatilis universalis FAM5T, a methylotrophic representative of the order Rhodocyclales.</title>
        <authorList>
            <person name="Kittichotirat W."/>
            <person name="Good N.M."/>
            <person name="Hall R."/>
            <person name="Bringel F."/>
            <person name="Lajus A."/>
            <person name="Medigue C."/>
            <person name="Smalley N.E."/>
            <person name="Beck D."/>
            <person name="Bumgarner R."/>
            <person name="Vuilleumier S."/>
            <person name="Kalyuzhnaya M.G."/>
        </authorList>
    </citation>
    <scope>NUCLEOTIDE SEQUENCE [LARGE SCALE GENOMIC DNA]</scope>
    <source>
        <strain evidence="2">ATCC BAA-1314 / JCM 13912 / FAM5</strain>
    </source>
</reference>
<dbReference type="OrthoDB" id="5296954at2"/>
<dbReference type="Proteomes" id="UP000005019">
    <property type="component" value="Unassembled WGS sequence"/>
</dbReference>
<organism evidence="1 2">
    <name type="scientific">Methyloversatilis universalis (strain ATCC BAA-1314 / DSM 25237 / JCM 13912 / CCUG 52030 / FAM5)</name>
    <dbReference type="NCBI Taxonomy" id="1000565"/>
    <lineage>
        <taxon>Bacteria</taxon>
        <taxon>Pseudomonadati</taxon>
        <taxon>Pseudomonadota</taxon>
        <taxon>Betaproteobacteria</taxon>
        <taxon>Nitrosomonadales</taxon>
        <taxon>Sterolibacteriaceae</taxon>
        <taxon>Methyloversatilis</taxon>
    </lineage>
</organism>
<dbReference type="eggNOG" id="ENOG5031DNS">
    <property type="taxonomic scope" value="Bacteria"/>
</dbReference>
<name>F5R7X4_METUF</name>
<accession>F5R7X4</accession>
<evidence type="ECO:0000313" key="2">
    <source>
        <dbReference type="Proteomes" id="UP000005019"/>
    </source>
</evidence>
<proteinExistence type="predicted"/>
<dbReference type="RefSeq" id="WP_008058131.1">
    <property type="nucleotide sequence ID" value="NZ_AFHG01000029.1"/>
</dbReference>
<dbReference type="PROSITE" id="PS51257">
    <property type="entry name" value="PROKAR_LIPOPROTEIN"/>
    <property type="match status" value="1"/>
</dbReference>
<keyword evidence="2" id="KW-1185">Reference proteome</keyword>
<dbReference type="STRING" id="1000565.METUNv1_00298"/>
<evidence type="ECO:0000313" key="1">
    <source>
        <dbReference type="EMBL" id="EGK73127.1"/>
    </source>
</evidence>
<dbReference type="Pfam" id="PF12915">
    <property type="entry name" value="DUF3833"/>
    <property type="match status" value="1"/>
</dbReference>
<dbReference type="InterPro" id="IPR024409">
    <property type="entry name" value="DUF3833"/>
</dbReference>
<protein>
    <submittedName>
        <fullName evidence="1">Exported protein</fullName>
    </submittedName>
</protein>
<gene>
    <name evidence="1" type="ORF">METUNv1_00298</name>
</gene>
<sequence length="176" mass="19700">MKRTICALLASLGLAGCGGVPVERYAAQTPVLDLKQYFNGPVLGHGMFQDRGGEVIKRFVVRIDARWQGDTGTLDERFEWSDGTQSRRVWTLKHLGDGRYSGRADDVVGEAQGEARGNALRWRYVLALPVGDKVYNVDFDDWMYLIDDRVMLNRSAMSKFGIHLGEVTLSFTRGTP</sequence>
<dbReference type="AlphaFoldDB" id="F5R7X4"/>